<name>A0ABM7ICX3_9MYCO</name>
<dbReference type="RefSeq" id="WP_138232505.1">
    <property type="nucleotide sequence ID" value="NZ_CP122994.1"/>
</dbReference>
<feature type="compositionally biased region" description="Low complexity" evidence="1">
    <location>
        <begin position="403"/>
        <end position="421"/>
    </location>
</feature>
<keyword evidence="2" id="KW-0732">Signal</keyword>
<reference evidence="3 4" key="1">
    <citation type="journal article" date="2019" name="Emerg. Microbes Infect.">
        <title>Comprehensive subspecies identification of 175 nontuberculous mycobacteria species based on 7547 genomic profiles.</title>
        <authorList>
            <person name="Matsumoto Y."/>
            <person name="Kinjo T."/>
            <person name="Motooka D."/>
            <person name="Nabeya D."/>
            <person name="Jung N."/>
            <person name="Uechi K."/>
            <person name="Horii T."/>
            <person name="Iida T."/>
            <person name="Fujita J."/>
            <person name="Nakamura S."/>
        </authorList>
    </citation>
    <scope>NUCLEOTIDE SEQUENCE [LARGE SCALE GENOMIC DNA]</scope>
    <source>
        <strain evidence="3 4">JCM 15296</strain>
    </source>
</reference>
<evidence type="ECO:0000313" key="4">
    <source>
        <dbReference type="Proteomes" id="UP000465609"/>
    </source>
</evidence>
<feature type="region of interest" description="Disordered" evidence="1">
    <location>
        <begin position="345"/>
        <end position="496"/>
    </location>
</feature>
<feature type="signal peptide" evidence="2">
    <location>
        <begin position="1"/>
        <end position="24"/>
    </location>
</feature>
<evidence type="ECO:0008006" key="5">
    <source>
        <dbReference type="Google" id="ProtNLM"/>
    </source>
</evidence>
<proteinExistence type="predicted"/>
<evidence type="ECO:0000256" key="1">
    <source>
        <dbReference type="SAM" id="MobiDB-lite"/>
    </source>
</evidence>
<sequence>MTASVRLMPTRLAAAALTAGVVVAGSAIGTTERVQPIIEAKVVNTSLITDFFGSVGWFVQGAASSVAIPIDTVVSLPFDALTAIAVAVQNPGSVPSVLSWLVNRYANPAESYPYYTFPWDFKTNALGDIALAFPYPLGPSGAQPGLINSVVDGIANAIGSALSGLPDPAAGAAGADAFWATTAGRILTSVNNLPMAPVWALWDVADYAGFLPYNVVATIESAIKSPQAIPGLISNLIYGLLGSDAQGGLAGYLIHDLSYPLTTLPGPVGQFATNVVANLQQGLDNLLANLPAPVPPNLLAAKTAAGAAPVSTAAVAGAGVGAADIPAVAGPSVNAVTLAVSGAPDATKAPDATNVPDAAKAPDVTKAPDTTKALDNSKSPDAPDASKAPDAPTVPQNKPGEQDGATATGPAAGDTGTAGNTDKPKTTADKVKSGNKVRPGTKTAPSGAATGNTDTPTSTTGSDKPPVSGGTDKPAGGAHPDPSGSSSVTDHAGAAA</sequence>
<dbReference type="Proteomes" id="UP000465609">
    <property type="component" value="Chromosome"/>
</dbReference>
<feature type="compositionally biased region" description="Low complexity" evidence="1">
    <location>
        <begin position="377"/>
        <end position="391"/>
    </location>
</feature>
<organism evidence="3 4">
    <name type="scientific">Mycolicibacterium aubagnense</name>
    <dbReference type="NCBI Taxonomy" id="319707"/>
    <lineage>
        <taxon>Bacteria</taxon>
        <taxon>Bacillati</taxon>
        <taxon>Actinomycetota</taxon>
        <taxon>Actinomycetes</taxon>
        <taxon>Mycobacteriales</taxon>
        <taxon>Mycobacteriaceae</taxon>
        <taxon>Mycolicibacterium</taxon>
    </lineage>
</organism>
<protein>
    <recommendedName>
        <fullName evidence="5">PE-PPE domain-containing protein</fullName>
    </recommendedName>
</protein>
<accession>A0ABM7ICX3</accession>
<evidence type="ECO:0000256" key="2">
    <source>
        <dbReference type="SAM" id="SignalP"/>
    </source>
</evidence>
<keyword evidence="4" id="KW-1185">Reference proteome</keyword>
<evidence type="ECO:0000313" key="3">
    <source>
        <dbReference type="EMBL" id="BBX84579.1"/>
    </source>
</evidence>
<gene>
    <name evidence="3" type="ORF">MAUB_24520</name>
</gene>
<dbReference type="EMBL" id="AP022577">
    <property type="protein sequence ID" value="BBX84579.1"/>
    <property type="molecule type" value="Genomic_DNA"/>
</dbReference>
<feature type="chain" id="PRO_5047316027" description="PE-PPE domain-containing protein" evidence="2">
    <location>
        <begin position="25"/>
        <end position="496"/>
    </location>
</feature>
<feature type="compositionally biased region" description="Low complexity" evidence="1">
    <location>
        <begin position="450"/>
        <end position="463"/>
    </location>
</feature>
<feature type="compositionally biased region" description="Basic and acidic residues" evidence="1">
    <location>
        <begin position="422"/>
        <end position="432"/>
    </location>
</feature>